<evidence type="ECO:0000313" key="3">
    <source>
        <dbReference type="Proteomes" id="UP000057389"/>
    </source>
</evidence>
<dbReference type="InterPro" id="IPR000182">
    <property type="entry name" value="GNAT_dom"/>
</dbReference>
<sequence length="144" mass="16221">MNITCAEKQELADIYQLEHALFGDHAYPLVFFRQAFDCWGKGLLVAKQELQVAGYVLMTPTNKPQEYWILSLAVESHYRGMGIGRSLMEQAIAELDQDSKVMLTVDPNNASACALYASMGFSTITQEENYFGDDEPRLVMQLIT</sequence>
<protein>
    <submittedName>
        <fullName evidence="2">Acetyltransferase</fullName>
    </submittedName>
</protein>
<dbReference type="Pfam" id="PF00583">
    <property type="entry name" value="Acetyltransf_1"/>
    <property type="match status" value="1"/>
</dbReference>
<gene>
    <name evidence="2" type="ORF">APQ14_07670</name>
</gene>
<proteinExistence type="predicted"/>
<dbReference type="EMBL" id="LMXU01000016">
    <property type="protein sequence ID" value="KWU01164.1"/>
    <property type="molecule type" value="Genomic_DNA"/>
</dbReference>
<name>A0A109D951_9VIBR</name>
<dbReference type="InterPro" id="IPR050276">
    <property type="entry name" value="MshD_Acetyltransferase"/>
</dbReference>
<dbReference type="PANTHER" id="PTHR43617">
    <property type="entry name" value="L-AMINO ACID N-ACETYLTRANSFERASE"/>
    <property type="match status" value="1"/>
</dbReference>
<dbReference type="Proteomes" id="UP000057389">
    <property type="component" value="Unassembled WGS sequence"/>
</dbReference>
<comment type="caution">
    <text evidence="2">The sequence shown here is derived from an EMBL/GenBank/DDBJ whole genome shotgun (WGS) entry which is preliminary data.</text>
</comment>
<accession>A0A109D951</accession>
<organism evidence="2 3">
    <name type="scientific">Vibrio toranzoniae</name>
    <dbReference type="NCBI Taxonomy" id="1194427"/>
    <lineage>
        <taxon>Bacteria</taxon>
        <taxon>Pseudomonadati</taxon>
        <taxon>Pseudomonadota</taxon>
        <taxon>Gammaproteobacteria</taxon>
        <taxon>Vibrionales</taxon>
        <taxon>Vibrionaceae</taxon>
        <taxon>Vibrio</taxon>
    </lineage>
</organism>
<keyword evidence="2" id="KW-0808">Transferase</keyword>
<dbReference type="RefSeq" id="WP_060468098.1">
    <property type="nucleotide sequence ID" value="NZ_AP025514.1"/>
</dbReference>
<keyword evidence="3" id="KW-1185">Reference proteome</keyword>
<dbReference type="SUPFAM" id="SSF55729">
    <property type="entry name" value="Acyl-CoA N-acyltransferases (Nat)"/>
    <property type="match status" value="1"/>
</dbReference>
<dbReference type="GO" id="GO:0016747">
    <property type="term" value="F:acyltransferase activity, transferring groups other than amino-acyl groups"/>
    <property type="evidence" value="ECO:0007669"/>
    <property type="project" value="InterPro"/>
</dbReference>
<dbReference type="InterPro" id="IPR016181">
    <property type="entry name" value="Acyl_CoA_acyltransferase"/>
</dbReference>
<dbReference type="AlphaFoldDB" id="A0A109D951"/>
<reference evidence="2 3" key="1">
    <citation type="submission" date="2015-11" db="EMBL/GenBank/DDBJ databases">
        <title>Draft WGS of Vibrio toranzoniae.</title>
        <authorList>
            <person name="Lasa A."/>
            <person name="Romalde J.L."/>
        </authorList>
    </citation>
    <scope>NUCLEOTIDE SEQUENCE [LARGE SCALE GENOMIC DNA]</scope>
    <source>
        <strain evidence="2 3">Vb 10.8</strain>
    </source>
</reference>
<dbReference type="GeneID" id="300178913"/>
<dbReference type="Gene3D" id="3.40.630.30">
    <property type="match status" value="1"/>
</dbReference>
<dbReference type="OrthoDB" id="5187710at2"/>
<dbReference type="PROSITE" id="PS51186">
    <property type="entry name" value="GNAT"/>
    <property type="match status" value="1"/>
</dbReference>
<evidence type="ECO:0000313" key="2">
    <source>
        <dbReference type="EMBL" id="KWU01164.1"/>
    </source>
</evidence>
<dbReference type="PANTHER" id="PTHR43617:SF34">
    <property type="entry name" value="PUTATIVE-RELATED"/>
    <property type="match status" value="1"/>
</dbReference>
<dbReference type="CDD" id="cd04301">
    <property type="entry name" value="NAT_SF"/>
    <property type="match status" value="1"/>
</dbReference>
<evidence type="ECO:0000259" key="1">
    <source>
        <dbReference type="PROSITE" id="PS51186"/>
    </source>
</evidence>
<feature type="domain" description="N-acetyltransferase" evidence="1">
    <location>
        <begin position="1"/>
        <end position="144"/>
    </location>
</feature>